<dbReference type="InterPro" id="IPR006571">
    <property type="entry name" value="TLDc_dom"/>
</dbReference>
<gene>
    <name evidence="3" type="ORF">RclHR1_09530006</name>
</gene>
<dbReference type="InterPro" id="IPR000210">
    <property type="entry name" value="BTB/POZ_dom"/>
</dbReference>
<dbReference type="SMART" id="SM00225">
    <property type="entry name" value="BTB"/>
    <property type="match status" value="1"/>
</dbReference>
<keyword evidence="4" id="KW-1185">Reference proteome</keyword>
<evidence type="ECO:0000259" key="2">
    <source>
        <dbReference type="PROSITE" id="PS51886"/>
    </source>
</evidence>
<feature type="domain" description="TLDc" evidence="2">
    <location>
        <begin position="300"/>
        <end position="469"/>
    </location>
</feature>
<dbReference type="Gene3D" id="3.30.710.10">
    <property type="entry name" value="Potassium Channel Kv1.1, Chain A"/>
    <property type="match status" value="1"/>
</dbReference>
<dbReference type="PROSITE" id="PS51886">
    <property type="entry name" value="TLDC"/>
    <property type="match status" value="1"/>
</dbReference>
<evidence type="ECO:0000313" key="4">
    <source>
        <dbReference type="Proteomes" id="UP000247702"/>
    </source>
</evidence>
<dbReference type="STRING" id="94130.A0A2Z6S6V5"/>
<accession>A0A2Z6S6V5</accession>
<dbReference type="PANTHER" id="PTHR45774">
    <property type="entry name" value="BTB/POZ DOMAIN-CONTAINING"/>
    <property type="match status" value="1"/>
</dbReference>
<dbReference type="Gene3D" id="1.25.40.420">
    <property type="match status" value="1"/>
</dbReference>
<feature type="domain" description="BTB" evidence="1">
    <location>
        <begin position="24"/>
        <end position="97"/>
    </location>
</feature>
<dbReference type="Pfam" id="PF07534">
    <property type="entry name" value="TLD"/>
    <property type="match status" value="1"/>
</dbReference>
<dbReference type="AlphaFoldDB" id="A0A2Z6S6V5"/>
<protein>
    <recommendedName>
        <fullName evidence="5">BTB domain-containing protein</fullName>
    </recommendedName>
</protein>
<dbReference type="InterPro" id="IPR011333">
    <property type="entry name" value="SKP1/BTB/POZ_sf"/>
</dbReference>
<dbReference type="EMBL" id="BEXD01004374">
    <property type="protein sequence ID" value="GBC10331.1"/>
    <property type="molecule type" value="Genomic_DNA"/>
</dbReference>
<dbReference type="Proteomes" id="UP000247702">
    <property type="component" value="Unassembled WGS sequence"/>
</dbReference>
<dbReference type="PROSITE" id="PS50097">
    <property type="entry name" value="BTB"/>
    <property type="match status" value="1"/>
</dbReference>
<evidence type="ECO:0008006" key="5">
    <source>
        <dbReference type="Google" id="ProtNLM"/>
    </source>
</evidence>
<organism evidence="3 4">
    <name type="scientific">Rhizophagus clarus</name>
    <dbReference type="NCBI Taxonomy" id="94130"/>
    <lineage>
        <taxon>Eukaryota</taxon>
        <taxon>Fungi</taxon>
        <taxon>Fungi incertae sedis</taxon>
        <taxon>Mucoromycota</taxon>
        <taxon>Glomeromycotina</taxon>
        <taxon>Glomeromycetes</taxon>
        <taxon>Glomerales</taxon>
        <taxon>Glomeraceae</taxon>
        <taxon>Rhizophagus</taxon>
    </lineage>
</organism>
<evidence type="ECO:0000259" key="1">
    <source>
        <dbReference type="PROSITE" id="PS50097"/>
    </source>
</evidence>
<dbReference type="CDD" id="cd18186">
    <property type="entry name" value="BTB_POZ_ZBTB_KLHL-like"/>
    <property type="match status" value="1"/>
</dbReference>
<dbReference type="SUPFAM" id="SSF54695">
    <property type="entry name" value="POZ domain"/>
    <property type="match status" value="1"/>
</dbReference>
<name>A0A2Z6S6V5_9GLOM</name>
<reference evidence="3 4" key="1">
    <citation type="submission" date="2017-11" db="EMBL/GenBank/DDBJ databases">
        <title>The genome of Rhizophagus clarus HR1 reveals common genetic basis of auxotrophy among arbuscular mycorrhizal fungi.</title>
        <authorList>
            <person name="Kobayashi Y."/>
        </authorList>
    </citation>
    <scope>NUCLEOTIDE SEQUENCE [LARGE SCALE GENOMIC DNA]</scope>
    <source>
        <strain evidence="3 4">HR1</strain>
    </source>
</reference>
<proteinExistence type="predicted"/>
<evidence type="ECO:0000313" key="3">
    <source>
        <dbReference type="EMBL" id="GBC10331.1"/>
    </source>
</evidence>
<dbReference type="Pfam" id="PF00651">
    <property type="entry name" value="BTB"/>
    <property type="match status" value="1"/>
</dbReference>
<comment type="caution">
    <text evidence="3">The sequence shown here is derived from an EMBL/GenBank/DDBJ whole genome shotgun (WGS) entry which is preliminary data.</text>
</comment>
<dbReference type="PANTHER" id="PTHR45774:SF3">
    <property type="entry name" value="BTB (POZ) DOMAIN-CONTAINING 2B-RELATED"/>
    <property type="match status" value="1"/>
</dbReference>
<sequence>MVDNNFFPKLSQNLLEILNEEEYYDIIIEVGNDPYVKIFRAHMVILNYRSPYLRRILSTNKKKNDETLTMIKLPNILPEIFQVVLRYIYGGTISLEEHDILDIIKVLIAADELSLQELIPYLESFLVENKANWMEQNFDLIFQTCFENNSFLKLQECCKDLISKEPIKIFNSPNFSLIPEKLLITLIQYDNLQMGEIQVWEYVIRWGLTQNPELPSDPTSFTKEDFNTLKNTLQQCIPFIRFRNLSSKEFLKRVKPYKKILPKELYDDLLEYFLDDDSKKSIPRIIKENKEIRSKNIDSKIITFQHSELISKWIDRLEITDELTTSYAFKSLYRDSRDMPNKLINRFDKFQEKCKNQPRTIAVVKVKKGNEIIRGFNPIDWKFDGSYGITEDSFIFTFSNNSIENYTLSRVKNEKKAIYNGRYGPSFDDDLYLYSDVYNRLCIGCNNNTYEENIGKNFNWKLVEEFEVLQVVSG</sequence>